<feature type="transmembrane region" description="Helical" evidence="2">
    <location>
        <begin position="159"/>
        <end position="181"/>
    </location>
</feature>
<gene>
    <name evidence="3" type="ORF">F4560_006101</name>
</gene>
<feature type="transmembrane region" description="Helical" evidence="2">
    <location>
        <begin position="105"/>
        <end position="124"/>
    </location>
</feature>
<feature type="compositionally biased region" description="Low complexity" evidence="1">
    <location>
        <begin position="1"/>
        <end position="15"/>
    </location>
</feature>
<keyword evidence="2" id="KW-1133">Transmembrane helix</keyword>
<dbReference type="Proteomes" id="UP000552097">
    <property type="component" value="Unassembled WGS sequence"/>
</dbReference>
<dbReference type="EMBL" id="JACHMO010000001">
    <property type="protein sequence ID" value="MBB5806333.1"/>
    <property type="molecule type" value="Genomic_DNA"/>
</dbReference>
<name>A0A7W9HQQ8_9PSEU</name>
<accession>A0A7W9HQQ8</accession>
<dbReference type="AlphaFoldDB" id="A0A7W9HQQ8"/>
<feature type="compositionally biased region" description="Pro residues" evidence="1">
    <location>
        <begin position="37"/>
        <end position="49"/>
    </location>
</feature>
<keyword evidence="4" id="KW-1185">Reference proteome</keyword>
<keyword evidence="2" id="KW-0812">Transmembrane</keyword>
<sequence>MTQPPHGPEPHGQQPFDQYGQSMRPVDYPRAGQQPSYPGPSQYPGPQFPGPMRNVDQFTTAIVRPRVVVVAFVFWLLAALSWPVGTVLRTLAEDGFNGFGTVMTLFFTGCLGIGGVLGAVAFMGGSYHARLALVGGSMVIGVLALAAAIVAARDGGAEALSWVVIVSRLVLPTVAAVCSFLPGTRHYFAGNLG</sequence>
<feature type="transmembrane region" description="Helical" evidence="2">
    <location>
        <begin position="131"/>
        <end position="153"/>
    </location>
</feature>
<evidence type="ECO:0000256" key="2">
    <source>
        <dbReference type="SAM" id="Phobius"/>
    </source>
</evidence>
<comment type="caution">
    <text evidence="3">The sequence shown here is derived from an EMBL/GenBank/DDBJ whole genome shotgun (WGS) entry which is preliminary data.</text>
</comment>
<organism evidence="3 4">
    <name type="scientific">Saccharothrix ecbatanensis</name>
    <dbReference type="NCBI Taxonomy" id="1105145"/>
    <lineage>
        <taxon>Bacteria</taxon>
        <taxon>Bacillati</taxon>
        <taxon>Actinomycetota</taxon>
        <taxon>Actinomycetes</taxon>
        <taxon>Pseudonocardiales</taxon>
        <taxon>Pseudonocardiaceae</taxon>
        <taxon>Saccharothrix</taxon>
    </lineage>
</organism>
<evidence type="ECO:0000313" key="3">
    <source>
        <dbReference type="EMBL" id="MBB5806333.1"/>
    </source>
</evidence>
<protein>
    <submittedName>
        <fullName evidence="3">Uncharacterized protein</fullName>
    </submittedName>
</protein>
<dbReference type="RefSeq" id="WP_184925795.1">
    <property type="nucleotide sequence ID" value="NZ_JACHMO010000001.1"/>
</dbReference>
<keyword evidence="2" id="KW-0472">Membrane</keyword>
<feature type="transmembrane region" description="Helical" evidence="2">
    <location>
        <begin position="67"/>
        <end position="85"/>
    </location>
</feature>
<evidence type="ECO:0000313" key="4">
    <source>
        <dbReference type="Proteomes" id="UP000552097"/>
    </source>
</evidence>
<evidence type="ECO:0000256" key="1">
    <source>
        <dbReference type="SAM" id="MobiDB-lite"/>
    </source>
</evidence>
<proteinExistence type="predicted"/>
<reference evidence="3 4" key="1">
    <citation type="submission" date="2020-08" db="EMBL/GenBank/DDBJ databases">
        <title>Sequencing the genomes of 1000 actinobacteria strains.</title>
        <authorList>
            <person name="Klenk H.-P."/>
        </authorList>
    </citation>
    <scope>NUCLEOTIDE SEQUENCE [LARGE SCALE GENOMIC DNA]</scope>
    <source>
        <strain evidence="3 4">DSM 45486</strain>
    </source>
</reference>
<feature type="region of interest" description="Disordered" evidence="1">
    <location>
        <begin position="1"/>
        <end position="50"/>
    </location>
</feature>